<dbReference type="Proteomes" id="UP000024404">
    <property type="component" value="Unassembled WGS sequence"/>
</dbReference>
<protein>
    <submittedName>
        <fullName evidence="1">Uncharacterized protein</fullName>
    </submittedName>
</protein>
<sequence length="248" mass="28402">MRNDQLDSNSFACSIVHLSFALRSIAIHQFTYIQTKICHVYVYVYVRGRDGLSVTARWLAACTTRPHEGNGCRWISVYTRPIMQKPRAPLIHSTQTLRRTNNSTTVDNSFRYIQDGQHAGEIKLLRKSICWLDDQTVSFPTNQWRCVANTHARVHRETEEAIGTRSVGVTECTCGTCRSRDEKDGHVSLYWWHLFIFLFEMMRNCTSVTAPFPLFVRSSTTRELCCFSCALPFLLLKRIVPLAASVAT</sequence>
<dbReference type="EMBL" id="CMVM020000346">
    <property type="status" value="NOT_ANNOTATED_CDS"/>
    <property type="molecule type" value="Genomic_DNA"/>
</dbReference>
<accession>A0A8R1TK33</accession>
<organism evidence="1 2">
    <name type="scientific">Onchocerca volvulus</name>
    <dbReference type="NCBI Taxonomy" id="6282"/>
    <lineage>
        <taxon>Eukaryota</taxon>
        <taxon>Metazoa</taxon>
        <taxon>Ecdysozoa</taxon>
        <taxon>Nematoda</taxon>
        <taxon>Chromadorea</taxon>
        <taxon>Rhabditida</taxon>
        <taxon>Spirurina</taxon>
        <taxon>Spiruromorpha</taxon>
        <taxon>Filarioidea</taxon>
        <taxon>Onchocercidae</taxon>
        <taxon>Onchocerca</taxon>
    </lineage>
</organism>
<reference evidence="2" key="1">
    <citation type="submission" date="2013-10" db="EMBL/GenBank/DDBJ databases">
        <title>Genome sequencing of Onchocerca volvulus.</title>
        <authorList>
            <person name="Cotton J."/>
            <person name="Tsai J."/>
            <person name="Stanley E."/>
            <person name="Tracey A."/>
            <person name="Holroyd N."/>
            <person name="Lustigman S."/>
            <person name="Berriman M."/>
        </authorList>
    </citation>
    <scope>NUCLEOTIDE SEQUENCE</scope>
</reference>
<dbReference type="EnsemblMetazoa" id="OVOC10977.1">
    <property type="protein sequence ID" value="OVOC10977.1"/>
    <property type="gene ID" value="WBGene00247786"/>
</dbReference>
<evidence type="ECO:0000313" key="1">
    <source>
        <dbReference type="EnsemblMetazoa" id="OVOC10977.1"/>
    </source>
</evidence>
<keyword evidence="2" id="KW-1185">Reference proteome</keyword>
<name>A0A8R1TK33_ONCVO</name>
<evidence type="ECO:0000313" key="2">
    <source>
        <dbReference type="Proteomes" id="UP000024404"/>
    </source>
</evidence>
<dbReference type="AlphaFoldDB" id="A0A8R1TK33"/>
<proteinExistence type="predicted"/>
<reference evidence="1" key="2">
    <citation type="submission" date="2022-06" db="UniProtKB">
        <authorList>
            <consortium name="EnsemblMetazoa"/>
        </authorList>
    </citation>
    <scope>IDENTIFICATION</scope>
</reference>